<protein>
    <submittedName>
        <fullName evidence="3">ATP-binding protein</fullName>
    </submittedName>
</protein>
<dbReference type="Gene3D" id="1.10.10.10">
    <property type="entry name" value="Winged helix-like DNA-binding domain superfamily/Winged helix DNA-binding domain"/>
    <property type="match status" value="1"/>
</dbReference>
<gene>
    <name evidence="3" type="ORF">P4826_16720</name>
</gene>
<dbReference type="Pfam" id="PF13635">
    <property type="entry name" value="DUF4143"/>
    <property type="match status" value="1"/>
</dbReference>
<dbReference type="InterPro" id="IPR003593">
    <property type="entry name" value="AAA+_ATPase"/>
</dbReference>
<dbReference type="SMART" id="SM00382">
    <property type="entry name" value="AAA"/>
    <property type="match status" value="1"/>
</dbReference>
<evidence type="ECO:0000259" key="2">
    <source>
        <dbReference type="SMART" id="SM00382"/>
    </source>
</evidence>
<feature type="domain" description="AAA+ ATPase" evidence="2">
    <location>
        <begin position="21"/>
        <end position="114"/>
    </location>
</feature>
<dbReference type="Proteomes" id="UP001303211">
    <property type="component" value="Chromosome"/>
</dbReference>
<keyword evidence="3" id="KW-0547">Nucleotide-binding</keyword>
<dbReference type="Gene3D" id="3.40.50.300">
    <property type="entry name" value="P-loop containing nucleotide triphosphate hydrolases"/>
    <property type="match status" value="1"/>
</dbReference>
<dbReference type="InterPro" id="IPR027417">
    <property type="entry name" value="P-loop_NTPase"/>
</dbReference>
<dbReference type="InterPro" id="IPR036390">
    <property type="entry name" value="WH_DNA-bd_sf"/>
</dbReference>
<proteinExistence type="predicted"/>
<dbReference type="SUPFAM" id="SSF46785">
    <property type="entry name" value="Winged helix' DNA-binding domain"/>
    <property type="match status" value="1"/>
</dbReference>
<evidence type="ECO:0000256" key="1">
    <source>
        <dbReference type="ARBA" id="ARBA00023125"/>
    </source>
</evidence>
<dbReference type="InterPro" id="IPR041682">
    <property type="entry name" value="AAA_14"/>
</dbReference>
<accession>A0ABZ0J2U1</accession>
<dbReference type="InterPro" id="IPR025420">
    <property type="entry name" value="DUF4143"/>
</dbReference>
<dbReference type="PANTHER" id="PTHR43566:SF2">
    <property type="entry name" value="DUF4143 DOMAIN-CONTAINING PROTEIN"/>
    <property type="match status" value="1"/>
</dbReference>
<sequence length="397" mass="43429">MQPLDITRHIESLVADRLRHAAPAVVLLGPRQVGKTTLARRLAASWPQGATYLDLELPSDRRRLDDAEAYLRMQAPKLVVIDEIHRAPEIFAVLRGLIDERRAAGQHFGHFLLLGSAALDLMRQSSESLAGRVAYLEMAPVNAPEATAHGLPTDVLWSRGGFPDSLLAASDGLSFTWRQDFIRSYLERDVPMFAPRMPAQALERLWTMLAHQQGGLLNQSQLAASLGVSAPTVVRYVDLLVDLQLVRRLSPWSTNAGKRLVKTPKVYVRDSGLVHALLGLETLDAVLGHPVAGASFEGLAIETLVHSLPAGSRAWFYRTHEGAEVDLLIERGGQPQMAIEIKRSSAPSLERGFGQACQDLSVQQRWVVYPGTERFPLRHGAQAIGLADLAGVLRGGA</sequence>
<keyword evidence="3" id="KW-0067">ATP-binding</keyword>
<dbReference type="GO" id="GO:0005524">
    <property type="term" value="F:ATP binding"/>
    <property type="evidence" value="ECO:0007669"/>
    <property type="project" value="UniProtKB-KW"/>
</dbReference>
<name>A0ABZ0J2U1_9BURK</name>
<dbReference type="SUPFAM" id="SSF52540">
    <property type="entry name" value="P-loop containing nucleoside triphosphate hydrolases"/>
    <property type="match status" value="1"/>
</dbReference>
<dbReference type="PANTHER" id="PTHR43566">
    <property type="entry name" value="CONSERVED PROTEIN"/>
    <property type="match status" value="1"/>
</dbReference>
<reference evidence="3 4" key="1">
    <citation type="submission" date="2023-03" db="EMBL/GenBank/DDBJ databases">
        <title>Diaphorobacter basophil sp. nov., isolated from a sewage-treatment plant.</title>
        <authorList>
            <person name="Yang K."/>
        </authorList>
    </citation>
    <scope>NUCLEOTIDE SEQUENCE [LARGE SCALE GENOMIC DNA]</scope>
    <source>
        <strain evidence="3 4">Y-1</strain>
    </source>
</reference>
<dbReference type="Pfam" id="PF13173">
    <property type="entry name" value="AAA_14"/>
    <property type="match status" value="1"/>
</dbReference>
<organism evidence="3 4">
    <name type="scientific">Diaphorobacter limosus</name>
    <dbReference type="NCBI Taxonomy" id="3036128"/>
    <lineage>
        <taxon>Bacteria</taxon>
        <taxon>Pseudomonadati</taxon>
        <taxon>Pseudomonadota</taxon>
        <taxon>Betaproteobacteria</taxon>
        <taxon>Burkholderiales</taxon>
        <taxon>Comamonadaceae</taxon>
        <taxon>Diaphorobacter</taxon>
    </lineage>
</organism>
<dbReference type="CDD" id="cd00009">
    <property type="entry name" value="AAA"/>
    <property type="match status" value="1"/>
</dbReference>
<dbReference type="EMBL" id="CP136921">
    <property type="protein sequence ID" value="WOO32019.1"/>
    <property type="molecule type" value="Genomic_DNA"/>
</dbReference>
<evidence type="ECO:0000313" key="3">
    <source>
        <dbReference type="EMBL" id="WOO32019.1"/>
    </source>
</evidence>
<dbReference type="RefSeq" id="WP_317701488.1">
    <property type="nucleotide sequence ID" value="NZ_CP136921.1"/>
</dbReference>
<keyword evidence="1" id="KW-0238">DNA-binding</keyword>
<keyword evidence="4" id="KW-1185">Reference proteome</keyword>
<evidence type="ECO:0000313" key="4">
    <source>
        <dbReference type="Proteomes" id="UP001303211"/>
    </source>
</evidence>
<dbReference type="InterPro" id="IPR036388">
    <property type="entry name" value="WH-like_DNA-bd_sf"/>
</dbReference>